<accession>A0A1G7EZV6</accession>
<sequence>MTFRHTHIAAFLVCWLASIDPLQAETFRIEAPPPDGHFDYEVKLLQIALAHASGDHSLVLVEPDDERPANQGRMLRQFADGKSPYNILFSGYSPEREDMLEMVYIPLTRGLLGHRLLFIEEKTDSLLASIDTLAQFKSLVTLGMAISHPERPIYEYNGLQVTSAPSDSQWQLLARGRFHALLFGVDEAFPLLALKGGQHGNATITVSGQVRISYLYDSFFFVAKGDSKRAAIVTEGLLAAYDSGAFMAHFSNYPAIKQGLEIVAAHDRRVFWINNPYTSSRMRAIPGRFWHRFQNGGP</sequence>
<keyword evidence="1" id="KW-0732">Signal</keyword>
<dbReference type="Proteomes" id="UP000183685">
    <property type="component" value="Unassembled WGS sequence"/>
</dbReference>
<dbReference type="AlphaFoldDB" id="A0A1G7EZV6"/>
<evidence type="ECO:0000313" key="2">
    <source>
        <dbReference type="EMBL" id="SDE69107.1"/>
    </source>
</evidence>
<keyword evidence="3" id="KW-1185">Reference proteome</keyword>
<proteinExistence type="predicted"/>
<dbReference type="RefSeq" id="WP_068303375.1">
    <property type="nucleotide sequence ID" value="NZ_FNAK01000009.1"/>
</dbReference>
<name>A0A1G7EZV6_9PROT</name>
<feature type="signal peptide" evidence="1">
    <location>
        <begin position="1"/>
        <end position="24"/>
    </location>
</feature>
<evidence type="ECO:0000313" key="3">
    <source>
        <dbReference type="Proteomes" id="UP000183685"/>
    </source>
</evidence>
<organism evidence="2 3">
    <name type="scientific">Kordiimonas lacus</name>
    <dbReference type="NCBI Taxonomy" id="637679"/>
    <lineage>
        <taxon>Bacteria</taxon>
        <taxon>Pseudomonadati</taxon>
        <taxon>Pseudomonadota</taxon>
        <taxon>Alphaproteobacteria</taxon>
        <taxon>Kordiimonadales</taxon>
        <taxon>Kordiimonadaceae</taxon>
        <taxon>Kordiimonas</taxon>
    </lineage>
</organism>
<dbReference type="SUPFAM" id="SSF53850">
    <property type="entry name" value="Periplasmic binding protein-like II"/>
    <property type="match status" value="1"/>
</dbReference>
<reference evidence="2 3" key="1">
    <citation type="submission" date="2016-10" db="EMBL/GenBank/DDBJ databases">
        <authorList>
            <person name="de Groot N.N."/>
        </authorList>
    </citation>
    <scope>NUCLEOTIDE SEQUENCE [LARGE SCALE GENOMIC DNA]</scope>
    <source>
        <strain evidence="2 3">CGMCC 1.9109</strain>
    </source>
</reference>
<dbReference type="STRING" id="637679.GCA_001550055_01526"/>
<dbReference type="OrthoDB" id="547680at2"/>
<gene>
    <name evidence="2" type="ORF">SAMN04488071_3554</name>
</gene>
<evidence type="ECO:0000256" key="1">
    <source>
        <dbReference type="SAM" id="SignalP"/>
    </source>
</evidence>
<evidence type="ECO:0008006" key="4">
    <source>
        <dbReference type="Google" id="ProtNLM"/>
    </source>
</evidence>
<protein>
    <recommendedName>
        <fullName evidence="4">ABC-type amino acid transport substrate-binding protein</fullName>
    </recommendedName>
</protein>
<dbReference type="EMBL" id="FNAK01000009">
    <property type="protein sequence ID" value="SDE69107.1"/>
    <property type="molecule type" value="Genomic_DNA"/>
</dbReference>
<feature type="chain" id="PRO_5010263299" description="ABC-type amino acid transport substrate-binding protein" evidence="1">
    <location>
        <begin position="25"/>
        <end position="298"/>
    </location>
</feature>